<dbReference type="Proteomes" id="UP000595140">
    <property type="component" value="Unassembled WGS sequence"/>
</dbReference>
<sequence>MGTSDRTCSLSLIASLCEDRRSSKDNVFSLLSPAGCKDEGYRRTAREKRREKHWAIRICRNTVVNSSLTELHNSHRRMQWLLVETIQELIHI</sequence>
<reference evidence="1 2" key="1">
    <citation type="submission" date="2018-04" db="EMBL/GenBank/DDBJ databases">
        <authorList>
            <person name="Vogel A."/>
        </authorList>
    </citation>
    <scope>NUCLEOTIDE SEQUENCE [LARGE SCALE GENOMIC DNA]</scope>
</reference>
<keyword evidence="2" id="KW-1185">Reference proteome</keyword>
<gene>
    <name evidence="1" type="ORF">CCAM_LOCUS44344</name>
</gene>
<dbReference type="AlphaFoldDB" id="A0A484NQA0"/>
<name>A0A484NQA0_9ASTE</name>
<organism evidence="1 2">
    <name type="scientific">Cuscuta campestris</name>
    <dbReference type="NCBI Taxonomy" id="132261"/>
    <lineage>
        <taxon>Eukaryota</taxon>
        <taxon>Viridiplantae</taxon>
        <taxon>Streptophyta</taxon>
        <taxon>Embryophyta</taxon>
        <taxon>Tracheophyta</taxon>
        <taxon>Spermatophyta</taxon>
        <taxon>Magnoliopsida</taxon>
        <taxon>eudicotyledons</taxon>
        <taxon>Gunneridae</taxon>
        <taxon>Pentapetalae</taxon>
        <taxon>asterids</taxon>
        <taxon>lamiids</taxon>
        <taxon>Solanales</taxon>
        <taxon>Convolvulaceae</taxon>
        <taxon>Cuscuteae</taxon>
        <taxon>Cuscuta</taxon>
        <taxon>Cuscuta subgen. Grammica</taxon>
        <taxon>Cuscuta sect. Cleistogrammica</taxon>
    </lineage>
</organism>
<dbReference type="EMBL" id="OOIL02006828">
    <property type="protein sequence ID" value="VFR02569.1"/>
    <property type="molecule type" value="Genomic_DNA"/>
</dbReference>
<evidence type="ECO:0000313" key="1">
    <source>
        <dbReference type="EMBL" id="VFR02569.1"/>
    </source>
</evidence>
<accession>A0A484NQA0</accession>
<evidence type="ECO:0000313" key="2">
    <source>
        <dbReference type="Proteomes" id="UP000595140"/>
    </source>
</evidence>
<proteinExistence type="predicted"/>
<protein>
    <submittedName>
        <fullName evidence="1">Uncharacterized protein</fullName>
    </submittedName>
</protein>